<dbReference type="EMBL" id="KI393051">
    <property type="protein sequence ID" value="ERN09173.1"/>
    <property type="molecule type" value="Genomic_DNA"/>
</dbReference>
<dbReference type="GO" id="GO:0016747">
    <property type="term" value="F:acyltransferase activity, transferring groups other than amino-acyl groups"/>
    <property type="evidence" value="ECO:0007669"/>
    <property type="project" value="InterPro"/>
</dbReference>
<name>W1PMB6_AMBTC</name>
<dbReference type="Gramene" id="ERN09173">
    <property type="protein sequence ID" value="ERN09173"/>
    <property type="gene ID" value="AMTR_s00014p00234840"/>
</dbReference>
<evidence type="ECO:0000259" key="2">
    <source>
        <dbReference type="Pfam" id="PF08392"/>
    </source>
</evidence>
<dbReference type="HOGENOM" id="CLU_174277_0_0_1"/>
<gene>
    <name evidence="3" type="ORF">AMTR_s00014p00234840</name>
</gene>
<proteinExistence type="predicted"/>
<evidence type="ECO:0000256" key="1">
    <source>
        <dbReference type="ARBA" id="ARBA00023315"/>
    </source>
</evidence>
<dbReference type="eggNOG" id="ENOG502QPKZ">
    <property type="taxonomic scope" value="Eukaryota"/>
</dbReference>
<organism evidence="3 4">
    <name type="scientific">Amborella trichopoda</name>
    <dbReference type="NCBI Taxonomy" id="13333"/>
    <lineage>
        <taxon>Eukaryota</taxon>
        <taxon>Viridiplantae</taxon>
        <taxon>Streptophyta</taxon>
        <taxon>Embryophyta</taxon>
        <taxon>Tracheophyta</taxon>
        <taxon>Spermatophyta</taxon>
        <taxon>Magnoliopsida</taxon>
        <taxon>Amborellales</taxon>
        <taxon>Amborellaceae</taxon>
        <taxon>Amborella</taxon>
    </lineage>
</organism>
<reference evidence="4" key="1">
    <citation type="journal article" date="2013" name="Science">
        <title>The Amborella genome and the evolution of flowering plants.</title>
        <authorList>
            <consortium name="Amborella Genome Project"/>
        </authorList>
    </citation>
    <scope>NUCLEOTIDE SEQUENCE [LARGE SCALE GENOMIC DNA]</scope>
</reference>
<sequence>MAIAGGAFKANITTLGPFVLPVSERLLFFATLVAKKLFYAKIKPQIPVLKLAFKHSIYAGGRIVIDELEKNLQLLPVHVEALRMTLTGLVTLLRAQFGMNWHTLKPRGK</sequence>
<feature type="domain" description="FAE" evidence="2">
    <location>
        <begin position="1"/>
        <end position="37"/>
    </location>
</feature>
<dbReference type="GO" id="GO:0006633">
    <property type="term" value="P:fatty acid biosynthetic process"/>
    <property type="evidence" value="ECO:0007669"/>
    <property type="project" value="InterPro"/>
</dbReference>
<evidence type="ECO:0000313" key="3">
    <source>
        <dbReference type="EMBL" id="ERN09173.1"/>
    </source>
</evidence>
<keyword evidence="4" id="KW-1185">Reference proteome</keyword>
<dbReference type="STRING" id="13333.W1PMB6"/>
<dbReference type="AlphaFoldDB" id="W1PMB6"/>
<dbReference type="Pfam" id="PF08392">
    <property type="entry name" value="FAE1_CUT1_RppA"/>
    <property type="match status" value="1"/>
</dbReference>
<evidence type="ECO:0000313" key="4">
    <source>
        <dbReference type="Proteomes" id="UP000017836"/>
    </source>
</evidence>
<dbReference type="InterPro" id="IPR012392">
    <property type="entry name" value="3-ktacl-CoA_syn"/>
</dbReference>
<dbReference type="InterPro" id="IPR013601">
    <property type="entry name" value="FAE1_typ3_polyketide_synth"/>
</dbReference>
<accession>W1PMB6</accession>
<dbReference type="Proteomes" id="UP000017836">
    <property type="component" value="Unassembled WGS sequence"/>
</dbReference>
<protein>
    <recommendedName>
        <fullName evidence="2">FAE domain-containing protein</fullName>
    </recommendedName>
</protein>
<keyword evidence="1" id="KW-0012">Acyltransferase</keyword>
<keyword evidence="1" id="KW-0808">Transferase</keyword>
<dbReference type="GO" id="GO:0016020">
    <property type="term" value="C:membrane"/>
    <property type="evidence" value="ECO:0007669"/>
    <property type="project" value="InterPro"/>
</dbReference>
<dbReference type="PANTHER" id="PTHR31561">
    <property type="entry name" value="3-KETOACYL-COA SYNTHASE"/>
    <property type="match status" value="1"/>
</dbReference>